<dbReference type="EMBL" id="KP056312">
    <property type="protein sequence ID" value="AIW68505.1"/>
    <property type="molecule type" value="Genomic_DNA"/>
</dbReference>
<reference evidence="1 2" key="1">
    <citation type="submission" date="2014-10" db="EMBL/GenBank/DDBJ databases">
        <authorList>
            <person name="van Beurden S.J."/>
            <person name="Hughes J."/>
            <person name="Saucedo B."/>
            <person name="Rijks J."/>
            <person name="Kik M."/>
            <person name="Haenen O.L.M."/>
            <person name="Engelsma M.Y."/>
            <person name="Grone A."/>
            <person name="Verheije H."/>
            <person name="Wilkie G."/>
        </authorList>
    </citation>
    <scope>NUCLEOTIDE SEQUENCE [LARGE SCALE GENOMIC DNA]</scope>
    <source>
        <strain evidence="1">Pelophylax kl. esculentus/2013/NL</strain>
    </source>
</reference>
<keyword evidence="2" id="KW-1185">Reference proteome</keyword>
<evidence type="ECO:0000313" key="2">
    <source>
        <dbReference type="Proteomes" id="UP000146922"/>
    </source>
</evidence>
<proteinExistence type="predicted"/>
<dbReference type="KEGG" id="vg:37620130"/>
<dbReference type="Proteomes" id="UP000146922">
    <property type="component" value="Segment"/>
</dbReference>
<sequence length="14" mass="1534">MSLLIKNPPVGEHV</sequence>
<accession>A0A0A0VD70</accession>
<organism evidence="1 2">
    <name type="scientific">common midwife toad virus-NL</name>
    <dbReference type="NCBI Taxonomy" id="2849710"/>
    <lineage>
        <taxon>Viruses</taxon>
        <taxon>Varidnaviria</taxon>
        <taxon>Bamfordvirae</taxon>
        <taxon>Nucleocytoviricota</taxon>
        <taxon>Megaviricetes</taxon>
        <taxon>Pimascovirales</taxon>
        <taxon>Pimascovirales incertae sedis</taxon>
        <taxon>Iridoviridae</taxon>
        <taxon>Alphairidovirinae</taxon>
        <taxon>Ranavirus</taxon>
        <taxon>Ranavirus alytes1</taxon>
        <taxon>Common midwife toad virus</taxon>
    </lineage>
</organism>
<name>A0A0A0VD70_9VIRU</name>
<protein>
    <submittedName>
        <fullName evidence="1">Uncharacterized protein</fullName>
    </submittedName>
</protein>
<evidence type="ECO:0000313" key="1">
    <source>
        <dbReference type="EMBL" id="AIW68505.1"/>
    </source>
</evidence>